<evidence type="ECO:0000313" key="3">
    <source>
        <dbReference type="EMBL" id="KAJ8875293.1"/>
    </source>
</evidence>
<keyword evidence="4" id="KW-1185">Reference proteome</keyword>
<dbReference type="Pfam" id="PF13843">
    <property type="entry name" value="DDE_Tnp_1_7"/>
    <property type="match status" value="1"/>
</dbReference>
<accession>A0ABQ9GTE3</accession>
<comment type="caution">
    <text evidence="3">The sequence shown here is derived from an EMBL/GenBank/DDBJ whole genome shotgun (WGS) entry which is preliminary data.</text>
</comment>
<organism evidence="3 4">
    <name type="scientific">Dryococelus australis</name>
    <dbReference type="NCBI Taxonomy" id="614101"/>
    <lineage>
        <taxon>Eukaryota</taxon>
        <taxon>Metazoa</taxon>
        <taxon>Ecdysozoa</taxon>
        <taxon>Arthropoda</taxon>
        <taxon>Hexapoda</taxon>
        <taxon>Insecta</taxon>
        <taxon>Pterygota</taxon>
        <taxon>Neoptera</taxon>
        <taxon>Polyneoptera</taxon>
        <taxon>Phasmatodea</taxon>
        <taxon>Verophasmatodea</taxon>
        <taxon>Anareolatae</taxon>
        <taxon>Phasmatidae</taxon>
        <taxon>Eurycanthinae</taxon>
        <taxon>Dryococelus</taxon>
    </lineage>
</organism>
<feature type="region of interest" description="Disordered" evidence="1">
    <location>
        <begin position="34"/>
        <end position="53"/>
    </location>
</feature>
<evidence type="ECO:0000259" key="2">
    <source>
        <dbReference type="Pfam" id="PF13843"/>
    </source>
</evidence>
<dbReference type="EMBL" id="JARBHB010000009">
    <property type="protein sequence ID" value="KAJ8875293.1"/>
    <property type="molecule type" value="Genomic_DNA"/>
</dbReference>
<name>A0ABQ9GTE3_9NEOP</name>
<feature type="domain" description="PiggyBac transposable element-derived protein" evidence="2">
    <location>
        <begin position="148"/>
        <end position="265"/>
    </location>
</feature>
<dbReference type="PANTHER" id="PTHR46599:SF3">
    <property type="entry name" value="PIGGYBAC TRANSPOSABLE ELEMENT-DERIVED PROTEIN 4"/>
    <property type="match status" value="1"/>
</dbReference>
<gene>
    <name evidence="3" type="ORF">PR048_023188</name>
</gene>
<proteinExistence type="predicted"/>
<evidence type="ECO:0000256" key="1">
    <source>
        <dbReference type="SAM" id="MobiDB-lite"/>
    </source>
</evidence>
<dbReference type="Proteomes" id="UP001159363">
    <property type="component" value="Chromosome 8"/>
</dbReference>
<reference evidence="3 4" key="1">
    <citation type="submission" date="2023-02" db="EMBL/GenBank/DDBJ databases">
        <title>LHISI_Scaffold_Assembly.</title>
        <authorList>
            <person name="Stuart O.P."/>
            <person name="Cleave R."/>
            <person name="Magrath M.J.L."/>
            <person name="Mikheyev A.S."/>
        </authorList>
    </citation>
    <scope>NUCLEOTIDE SEQUENCE [LARGE SCALE GENOMIC DNA]</scope>
    <source>
        <strain evidence="3">Daus_M_001</strain>
        <tissue evidence="3">Leg muscle</tissue>
    </source>
</reference>
<dbReference type="InterPro" id="IPR029526">
    <property type="entry name" value="PGBD"/>
</dbReference>
<evidence type="ECO:0000313" key="4">
    <source>
        <dbReference type="Proteomes" id="UP001159363"/>
    </source>
</evidence>
<dbReference type="PANTHER" id="PTHR46599">
    <property type="entry name" value="PIGGYBAC TRANSPOSABLE ELEMENT-DERIVED PROTEIN 4"/>
    <property type="match status" value="1"/>
</dbReference>
<sequence length="345" mass="39226">MHYFEMLTSESLSSEDEMDCDNIRLVAANQFRAADNETDNSSSEPGEDNTAVDTSCGDVVDCKWEKSLVALMCHPFTCVSGIAPNLNLDNDSSRAAIFLLYLNDNIFYKLCDSANSYICDFKIFVEKDKTDGTPASTAIVMEMMQKFRTNRKHMPKELPKEKLKVGEAVAYSSSINITSMKWKDKREVRMLSTKHTLDFTETGKVHRKMQTKIMKSTAVLDYNIKIRGVDVGDQILSKFLVMRRYSKAYKKIFFYVVDMMLLNSYVLFKKLHGKDIMFHVFKENLAEDLLESYLRGCGQEKVCDIGDLPSRLSGRHFPGKLAPSAAKGSKFAKRCVGYLEKKQRG</sequence>
<protein>
    <recommendedName>
        <fullName evidence="2">PiggyBac transposable element-derived protein domain-containing protein</fullName>
    </recommendedName>
</protein>